<evidence type="ECO:0000313" key="2">
    <source>
        <dbReference type="Proteomes" id="UP000660339"/>
    </source>
</evidence>
<proteinExistence type="predicted"/>
<evidence type="ECO:0000313" key="1">
    <source>
        <dbReference type="EMBL" id="GIG17999.1"/>
    </source>
</evidence>
<protein>
    <submittedName>
        <fullName evidence="1">Uncharacterized protein</fullName>
    </submittedName>
</protein>
<reference evidence="1" key="1">
    <citation type="submission" date="2021-01" db="EMBL/GenBank/DDBJ databases">
        <title>Whole genome shotgun sequence of Catellatospora methionotrophica NBRC 14553.</title>
        <authorList>
            <person name="Komaki H."/>
            <person name="Tamura T."/>
        </authorList>
    </citation>
    <scope>NUCLEOTIDE SEQUENCE</scope>
    <source>
        <strain evidence="1">NBRC 14553</strain>
    </source>
</reference>
<organism evidence="1 2">
    <name type="scientific">Catellatospora methionotrophica</name>
    <dbReference type="NCBI Taxonomy" id="121620"/>
    <lineage>
        <taxon>Bacteria</taxon>
        <taxon>Bacillati</taxon>
        <taxon>Actinomycetota</taxon>
        <taxon>Actinomycetes</taxon>
        <taxon>Micromonosporales</taxon>
        <taxon>Micromonosporaceae</taxon>
        <taxon>Catellatospora</taxon>
    </lineage>
</organism>
<sequence>MGSNKCIDVWLDFDRDAAIGESDHYDARVARSCQSMVSRDTLDTYETTDVTGVLKLGACYGNNNATTSPLSNCTQVTGTLTGVVPAVPNNCTRAWVMTAGGKSEYFDGGVSTSCSS</sequence>
<name>A0A8J3LFT2_9ACTN</name>
<dbReference type="Proteomes" id="UP000660339">
    <property type="component" value="Unassembled WGS sequence"/>
</dbReference>
<accession>A0A8J3LFT2</accession>
<dbReference type="RefSeq" id="WP_166389026.1">
    <property type="nucleotide sequence ID" value="NZ_BAAATT010000043.1"/>
</dbReference>
<dbReference type="EMBL" id="BONJ01000036">
    <property type="protein sequence ID" value="GIG17999.1"/>
    <property type="molecule type" value="Genomic_DNA"/>
</dbReference>
<dbReference type="AlphaFoldDB" id="A0A8J3LFT2"/>
<gene>
    <name evidence="1" type="ORF">Cme02nite_63310</name>
</gene>
<keyword evidence="2" id="KW-1185">Reference proteome</keyword>
<comment type="caution">
    <text evidence="1">The sequence shown here is derived from an EMBL/GenBank/DDBJ whole genome shotgun (WGS) entry which is preliminary data.</text>
</comment>